<feature type="compositionally biased region" description="Low complexity" evidence="1">
    <location>
        <begin position="1"/>
        <end position="24"/>
    </location>
</feature>
<sequence length="412" mass="43874">MTKGTGTAGTTGTTGMTGAVAQGAEARRTPDAGYAPPAGTQRLLHEAAVAGDRGAVLEALAGSRLFVLVARLHADTPGFTPPLPVQPDPATPGRMCVTVLTSGTLPPWHPDWVFEAIGLDELGRRWPPGARWLAVDPGTPYAVTLDARPGKRRAWAKAQARSGGPRTGRLLTLGTGPLHGPDAHGLALGAHLAVHNGLVWNDLGAAYEGYATDRSRLRDPWGVYDRATYRERLESLLAARLVGRTYESVLRIRQGLAGRLGRAPTAPEWSAALTDALARHRSAPGEAAEAHEALRLAVTYEDRFRADGVLGAGERVDTLAAFDHGRAVNLVRLALGARLCDPVEAGQAVLRIGAQARQAYGSWAEFSLGYSLARVMHFDADDPSGAKYAQSLAQHRLLTQDPESPYRNLAWS</sequence>
<feature type="region of interest" description="Disordered" evidence="1">
    <location>
        <begin position="1"/>
        <end position="38"/>
    </location>
</feature>
<protein>
    <submittedName>
        <fullName evidence="3">DUF1266 domain-containing protein</fullName>
    </submittedName>
</protein>
<dbReference type="Pfam" id="PF06889">
    <property type="entry name" value="DUF1266"/>
    <property type="match status" value="1"/>
</dbReference>
<organism evidence="3">
    <name type="scientific">Streptomyces sp. NBC_01401</name>
    <dbReference type="NCBI Taxonomy" id="2903854"/>
    <lineage>
        <taxon>Bacteria</taxon>
        <taxon>Bacillati</taxon>
        <taxon>Actinomycetota</taxon>
        <taxon>Actinomycetes</taxon>
        <taxon>Kitasatosporales</taxon>
        <taxon>Streptomycetaceae</taxon>
        <taxon>Streptomyces</taxon>
    </lineage>
</organism>
<reference evidence="3" key="1">
    <citation type="submission" date="2022-10" db="EMBL/GenBank/DDBJ databases">
        <title>The complete genomes of actinobacterial strains from the NBC collection.</title>
        <authorList>
            <person name="Joergensen T.S."/>
            <person name="Alvarez Arevalo M."/>
            <person name="Sterndorff E.B."/>
            <person name="Faurdal D."/>
            <person name="Vuksanovic O."/>
            <person name="Mourched A.-S."/>
            <person name="Charusanti P."/>
            <person name="Shaw S."/>
            <person name="Blin K."/>
            <person name="Weber T."/>
        </authorList>
    </citation>
    <scope>NUCLEOTIDE SEQUENCE</scope>
    <source>
        <strain evidence="3">NBC_01401</strain>
    </source>
</reference>
<evidence type="ECO:0000259" key="2">
    <source>
        <dbReference type="Pfam" id="PF06889"/>
    </source>
</evidence>
<feature type="domain" description="DUF1266" evidence="2">
    <location>
        <begin position="216"/>
        <end position="411"/>
    </location>
</feature>
<dbReference type="EMBL" id="CP109535">
    <property type="protein sequence ID" value="WTY94461.1"/>
    <property type="molecule type" value="Genomic_DNA"/>
</dbReference>
<evidence type="ECO:0000313" key="3">
    <source>
        <dbReference type="EMBL" id="WTY94461.1"/>
    </source>
</evidence>
<evidence type="ECO:0000256" key="1">
    <source>
        <dbReference type="SAM" id="MobiDB-lite"/>
    </source>
</evidence>
<dbReference type="InterPro" id="IPR009677">
    <property type="entry name" value="DUF1266"/>
</dbReference>
<proteinExistence type="predicted"/>
<gene>
    <name evidence="3" type="ORF">OG626_05910</name>
</gene>
<name>A0AAU3GMQ7_9ACTN</name>
<dbReference type="AlphaFoldDB" id="A0AAU3GMQ7"/>
<accession>A0AAU3GMQ7</accession>